<evidence type="ECO:0000313" key="2">
    <source>
        <dbReference type="Proteomes" id="UP001595998"/>
    </source>
</evidence>
<protein>
    <recommendedName>
        <fullName evidence="3">Apea-like HEPN domain-containing protein</fullName>
    </recommendedName>
</protein>
<evidence type="ECO:0000313" key="1">
    <source>
        <dbReference type="EMBL" id="MFC4427214.1"/>
    </source>
</evidence>
<keyword evidence="2" id="KW-1185">Reference proteome</keyword>
<gene>
    <name evidence="1" type="ORF">ACFOZ9_13435</name>
</gene>
<dbReference type="EMBL" id="JBHSEH010000018">
    <property type="protein sequence ID" value="MFC4427214.1"/>
    <property type="molecule type" value="Genomic_DNA"/>
</dbReference>
<organism evidence="1 2">
    <name type="scientific">Deinococcus navajonensis</name>
    <dbReference type="NCBI Taxonomy" id="309884"/>
    <lineage>
        <taxon>Bacteria</taxon>
        <taxon>Thermotogati</taxon>
        <taxon>Deinococcota</taxon>
        <taxon>Deinococci</taxon>
        <taxon>Deinococcales</taxon>
        <taxon>Deinococcaceae</taxon>
        <taxon>Deinococcus</taxon>
    </lineage>
</organism>
<dbReference type="RefSeq" id="WP_380040476.1">
    <property type="nucleotide sequence ID" value="NZ_JBHSEH010000018.1"/>
</dbReference>
<dbReference type="Proteomes" id="UP001595998">
    <property type="component" value="Unassembled WGS sequence"/>
</dbReference>
<name>A0ABV8XQP6_9DEIO</name>
<evidence type="ECO:0008006" key="3">
    <source>
        <dbReference type="Google" id="ProtNLM"/>
    </source>
</evidence>
<reference evidence="2" key="1">
    <citation type="journal article" date="2019" name="Int. J. Syst. Evol. Microbiol.">
        <title>The Global Catalogue of Microorganisms (GCM) 10K type strain sequencing project: providing services to taxonomists for standard genome sequencing and annotation.</title>
        <authorList>
            <consortium name="The Broad Institute Genomics Platform"/>
            <consortium name="The Broad Institute Genome Sequencing Center for Infectious Disease"/>
            <person name="Wu L."/>
            <person name="Ma J."/>
        </authorList>
    </citation>
    <scope>NUCLEOTIDE SEQUENCE [LARGE SCALE GENOMIC DNA]</scope>
    <source>
        <strain evidence="2">CCUG 56029</strain>
    </source>
</reference>
<proteinExistence type="predicted"/>
<sequence>MVDKLARGWTPSNSDIVSGKPNRFGQGILKAVYWFGNYQAQSSADYQLLNLATSIGSCFGTQSEDKIITMLTEGLALLHGTTFEERVNLQKEFKKLYSKRSKISHGDAAAGSITTHDIDRYEELARSAIIFLLRHVKKFTSMQDFREHLDNVKLGRNLYELDDKAELG</sequence>
<comment type="caution">
    <text evidence="1">The sequence shown here is derived from an EMBL/GenBank/DDBJ whole genome shotgun (WGS) entry which is preliminary data.</text>
</comment>
<accession>A0ABV8XQP6</accession>